<dbReference type="Gene3D" id="1.10.3180.10">
    <property type="entry name" value="DNA-binding domain of EIN3-like"/>
    <property type="match status" value="2"/>
</dbReference>
<evidence type="ECO:0000256" key="3">
    <source>
        <dbReference type="ARBA" id="ARBA00022745"/>
    </source>
</evidence>
<evidence type="ECO:0000256" key="4">
    <source>
        <dbReference type="ARBA" id="ARBA00023125"/>
    </source>
</evidence>
<feature type="compositionally biased region" description="Polar residues" evidence="6">
    <location>
        <begin position="354"/>
        <end position="364"/>
    </location>
</feature>
<dbReference type="Pfam" id="PF04873">
    <property type="entry name" value="EIN3_DNA-bd"/>
    <property type="match status" value="1"/>
</dbReference>
<evidence type="ECO:0000256" key="2">
    <source>
        <dbReference type="ARBA" id="ARBA00009416"/>
    </source>
</evidence>
<dbReference type="OrthoDB" id="2017676at2759"/>
<feature type="compositionally biased region" description="Basic and acidic residues" evidence="6">
    <location>
        <begin position="16"/>
        <end position="27"/>
    </location>
</feature>
<dbReference type="GO" id="GO:0003700">
    <property type="term" value="F:DNA-binding transcription factor activity"/>
    <property type="evidence" value="ECO:0007669"/>
    <property type="project" value="InterPro"/>
</dbReference>
<reference evidence="8 9" key="1">
    <citation type="submission" date="2020-06" db="EMBL/GenBank/DDBJ databases">
        <title>Transcriptomic and genomic resources for Thalictrum thalictroides and T. hernandezii: Facilitating candidate gene discovery in an emerging model plant lineage.</title>
        <authorList>
            <person name="Arias T."/>
            <person name="Riano-Pachon D.M."/>
            <person name="Di Stilio V.S."/>
        </authorList>
    </citation>
    <scope>NUCLEOTIDE SEQUENCE [LARGE SCALE GENOMIC DNA]</scope>
    <source>
        <strain evidence="9">cv. WT478/WT964</strain>
        <tissue evidence="8">Leaves</tissue>
    </source>
</reference>
<sequence length="602" mass="66852">MMDANEFGDNSDIEVDDIRGESMADKDVSDEEIDAEELERRMWKDRIKLKRIRERQKLVVQRDAEKAKPKQNLDQARRKKMSRAQDGILKYMLKLMEVCNVRGFVYGIIPEKGKPVSGASDNIRAWWKEKVKFDKNGPAAIAKYDAECFAIGEAHRKKDGNCKSSLQDLQDATLGSLLSSLMQHCDPPQRKYPLDKGIPPPWWPSGTEDWWIKMGLPKGQIPPYRKPHDLKKMWKVGVLTSVIKHMSPDIAKIKRHVRQSKCLQDKMTAKESAIWLGVLSCEESSLHQLVLASDSGGSGIPKTPPGGFNGRKETTANSDSDYDVDGADDGAGSVSSNNEKSNELPAIKPRRDPPNSSNQSVQNKEQVEEQPPKKRQRGRETRVNQPVVSNHTEVPREEPRSALPDMNLSDLQSSGKQMDAIQYENAPVHLEKGLDGLPHLSESVSQTVSVLPSSNVATTQSMFVGGRPLLYPIMQVSDLHPPPPNDFHNMSGAYGIPEDSQQQGMAIVDPQIGAEENGIHVPGLHGTINGDTVGEMHHYTKATFENEQAKPLQSHFGSPFDGFSFDFGELGSPFNFDFGIDATTSFDDLDQLGDDAIQFFGS</sequence>
<evidence type="ECO:0000256" key="5">
    <source>
        <dbReference type="ARBA" id="ARBA00023242"/>
    </source>
</evidence>
<evidence type="ECO:0000256" key="6">
    <source>
        <dbReference type="SAM" id="MobiDB-lite"/>
    </source>
</evidence>
<proteinExistence type="inferred from homology"/>
<dbReference type="InterPro" id="IPR006957">
    <property type="entry name" value="EIN3"/>
</dbReference>
<feature type="domain" description="Ethylene insensitive 3-like DNA-binding" evidence="7">
    <location>
        <begin position="36"/>
        <end position="282"/>
    </location>
</feature>
<comment type="caution">
    <text evidence="8">The sequence shown here is derived from an EMBL/GenBank/DDBJ whole genome shotgun (WGS) entry which is preliminary data.</text>
</comment>
<dbReference type="PANTHER" id="PTHR33305">
    <property type="entry name" value="ETHYLENE INSENSITIVE 3-LIKE 2 PROTEIN"/>
    <property type="match status" value="1"/>
</dbReference>
<dbReference type="InterPro" id="IPR023278">
    <property type="entry name" value="Ethylene_insens-like_DNA-bd"/>
</dbReference>
<feature type="region of interest" description="Disordered" evidence="6">
    <location>
        <begin position="293"/>
        <end position="406"/>
    </location>
</feature>
<name>A0A7J6UWI4_THATH</name>
<keyword evidence="4" id="KW-0238">DNA-binding</keyword>
<organism evidence="8 9">
    <name type="scientific">Thalictrum thalictroides</name>
    <name type="common">Rue-anemone</name>
    <name type="synonym">Anemone thalictroides</name>
    <dbReference type="NCBI Taxonomy" id="46969"/>
    <lineage>
        <taxon>Eukaryota</taxon>
        <taxon>Viridiplantae</taxon>
        <taxon>Streptophyta</taxon>
        <taxon>Embryophyta</taxon>
        <taxon>Tracheophyta</taxon>
        <taxon>Spermatophyta</taxon>
        <taxon>Magnoliopsida</taxon>
        <taxon>Ranunculales</taxon>
        <taxon>Ranunculaceae</taxon>
        <taxon>Thalictroideae</taxon>
        <taxon>Thalictrum</taxon>
    </lineage>
</organism>
<dbReference type="FunFam" id="1.10.3180.10:FF:000001">
    <property type="entry name" value="Ethylene insensitive 3-like 1"/>
    <property type="match status" value="1"/>
</dbReference>
<keyword evidence="3" id="KW-0936">Ethylene signaling pathway</keyword>
<feature type="region of interest" description="Disordered" evidence="6">
    <location>
        <begin position="1"/>
        <end position="31"/>
    </location>
</feature>
<evidence type="ECO:0000259" key="7">
    <source>
        <dbReference type="Pfam" id="PF04873"/>
    </source>
</evidence>
<dbReference type="GO" id="GO:0009873">
    <property type="term" value="P:ethylene-activated signaling pathway"/>
    <property type="evidence" value="ECO:0007669"/>
    <property type="project" value="UniProtKB-KW"/>
</dbReference>
<comment type="subcellular location">
    <subcellularLocation>
        <location evidence="1">Nucleus</location>
    </subcellularLocation>
</comment>
<dbReference type="AlphaFoldDB" id="A0A7J6UWI4"/>
<evidence type="ECO:0000313" key="9">
    <source>
        <dbReference type="Proteomes" id="UP000554482"/>
    </source>
</evidence>
<gene>
    <name evidence="8" type="ORF">FRX31_033854</name>
</gene>
<evidence type="ECO:0000256" key="1">
    <source>
        <dbReference type="ARBA" id="ARBA00004123"/>
    </source>
</evidence>
<dbReference type="PANTHER" id="PTHR33305:SF30">
    <property type="entry name" value="ETHYLENE INSENSITIVE 3-LIKE 3 PROTEIN"/>
    <property type="match status" value="1"/>
</dbReference>
<feature type="compositionally biased region" description="Basic and acidic residues" evidence="6">
    <location>
        <begin position="365"/>
        <end position="382"/>
    </location>
</feature>
<dbReference type="Proteomes" id="UP000554482">
    <property type="component" value="Unassembled WGS sequence"/>
</dbReference>
<comment type="similarity">
    <text evidence="2">Belongs to the EIN3 family.</text>
</comment>
<dbReference type="InterPro" id="IPR047091">
    <property type="entry name" value="EIN3-like_DNA-bd"/>
</dbReference>
<dbReference type="SUPFAM" id="SSF116768">
    <property type="entry name" value="DNA-binding domain of EIN3-like"/>
    <property type="match status" value="1"/>
</dbReference>
<dbReference type="FunFam" id="1.10.3180.10:FF:000002">
    <property type="entry name" value="Ethylene insensitive 3-like 1"/>
    <property type="match status" value="1"/>
</dbReference>
<dbReference type="GO" id="GO:0043565">
    <property type="term" value="F:sequence-specific DNA binding"/>
    <property type="evidence" value="ECO:0007669"/>
    <property type="project" value="UniProtKB-ARBA"/>
</dbReference>
<accession>A0A7J6UWI4</accession>
<evidence type="ECO:0000313" key="8">
    <source>
        <dbReference type="EMBL" id="KAF5176555.1"/>
    </source>
</evidence>
<keyword evidence="5" id="KW-0539">Nucleus</keyword>
<dbReference type="GO" id="GO:0005634">
    <property type="term" value="C:nucleus"/>
    <property type="evidence" value="ECO:0007669"/>
    <property type="project" value="UniProtKB-SubCell"/>
</dbReference>
<feature type="compositionally biased region" description="Polar residues" evidence="6">
    <location>
        <begin position="383"/>
        <end position="392"/>
    </location>
</feature>
<dbReference type="EMBL" id="JABWDY010042607">
    <property type="protein sequence ID" value="KAF5176555.1"/>
    <property type="molecule type" value="Genomic_DNA"/>
</dbReference>
<protein>
    <submittedName>
        <fullName evidence="8">Ethylene insensitive 3-like 3 protein</fullName>
    </submittedName>
</protein>
<keyword evidence="9" id="KW-1185">Reference proteome</keyword>